<evidence type="ECO:0000313" key="9">
    <source>
        <dbReference type="Proteomes" id="UP000663852"/>
    </source>
</evidence>
<proteinExistence type="inferred from homology"/>
<dbReference type="OrthoDB" id="1058301at2759"/>
<dbReference type="GO" id="GO:0006629">
    <property type="term" value="P:lipid metabolic process"/>
    <property type="evidence" value="ECO:0007669"/>
    <property type="project" value="InterPro"/>
</dbReference>
<dbReference type="PROSITE" id="PS51704">
    <property type="entry name" value="GP_PDE"/>
    <property type="match status" value="1"/>
</dbReference>
<dbReference type="EMBL" id="CAJNOJ010000025">
    <property type="protein sequence ID" value="CAF0865234.1"/>
    <property type="molecule type" value="Genomic_DNA"/>
</dbReference>
<dbReference type="PANTHER" id="PTHR43620:SF7">
    <property type="entry name" value="GLYCEROPHOSPHODIESTER PHOSPHODIESTERASE GDPD5-RELATED"/>
    <property type="match status" value="1"/>
</dbReference>
<comment type="similarity">
    <text evidence="1">Belongs to the glycerophosphoryl diester phosphodiesterase family.</text>
</comment>
<dbReference type="PANTHER" id="PTHR43620">
    <property type="entry name" value="GLYCEROPHOSPHORYL DIESTER PHOSPHODIESTERASE"/>
    <property type="match status" value="1"/>
</dbReference>
<dbReference type="SUPFAM" id="SSF51695">
    <property type="entry name" value="PLC-like phosphodiesterases"/>
    <property type="match status" value="1"/>
</dbReference>
<evidence type="ECO:0000256" key="2">
    <source>
        <dbReference type="ARBA" id="ARBA00012247"/>
    </source>
</evidence>
<dbReference type="AlphaFoldDB" id="A0A813XH91"/>
<dbReference type="Pfam" id="PF03009">
    <property type="entry name" value="GDPD"/>
    <property type="match status" value="1"/>
</dbReference>
<evidence type="ECO:0000256" key="4">
    <source>
        <dbReference type="ARBA" id="ARBA00022798"/>
    </source>
</evidence>
<dbReference type="EC" id="3.1.4.46" evidence="2"/>
<reference evidence="8" key="1">
    <citation type="submission" date="2021-02" db="EMBL/GenBank/DDBJ databases">
        <authorList>
            <person name="Nowell W R."/>
        </authorList>
    </citation>
    <scope>NUCLEOTIDE SEQUENCE</scope>
</reference>
<keyword evidence="4" id="KW-0319">Glycerol metabolism</keyword>
<dbReference type="NCBIfam" id="NF008354">
    <property type="entry name" value="PRK11143.1"/>
    <property type="match status" value="1"/>
</dbReference>
<dbReference type="GO" id="GO:0006071">
    <property type="term" value="P:glycerol metabolic process"/>
    <property type="evidence" value="ECO:0007669"/>
    <property type="project" value="UniProtKB-KW"/>
</dbReference>
<evidence type="ECO:0000313" key="8">
    <source>
        <dbReference type="EMBL" id="CAF0865234.1"/>
    </source>
</evidence>
<organism evidence="8 9">
    <name type="scientific">Adineta ricciae</name>
    <name type="common">Rotifer</name>
    <dbReference type="NCBI Taxonomy" id="249248"/>
    <lineage>
        <taxon>Eukaryota</taxon>
        <taxon>Metazoa</taxon>
        <taxon>Spiralia</taxon>
        <taxon>Gnathifera</taxon>
        <taxon>Rotifera</taxon>
        <taxon>Eurotatoria</taxon>
        <taxon>Bdelloidea</taxon>
        <taxon>Adinetida</taxon>
        <taxon>Adinetidae</taxon>
        <taxon>Adineta</taxon>
    </lineage>
</organism>
<name>A0A813XH91_ADIRI</name>
<dbReference type="InterPro" id="IPR030395">
    <property type="entry name" value="GP_PDE_dom"/>
</dbReference>
<feature type="domain" description="GP-PDE" evidence="7">
    <location>
        <begin position="59"/>
        <end position="370"/>
    </location>
</feature>
<evidence type="ECO:0000256" key="3">
    <source>
        <dbReference type="ARBA" id="ARBA00022729"/>
    </source>
</evidence>
<dbReference type="GO" id="GO:0008889">
    <property type="term" value="F:glycerophosphodiester phosphodiesterase activity"/>
    <property type="evidence" value="ECO:0007669"/>
    <property type="project" value="UniProtKB-EC"/>
</dbReference>
<dbReference type="InterPro" id="IPR017946">
    <property type="entry name" value="PLC-like_Pdiesterase_TIM-brl"/>
</dbReference>
<evidence type="ECO:0000259" key="7">
    <source>
        <dbReference type="PROSITE" id="PS51704"/>
    </source>
</evidence>
<evidence type="ECO:0000256" key="1">
    <source>
        <dbReference type="ARBA" id="ARBA00007277"/>
    </source>
</evidence>
<protein>
    <recommendedName>
        <fullName evidence="2">glycerophosphodiester phosphodiesterase</fullName>
        <ecNumber evidence="2">3.1.4.46</ecNumber>
    </recommendedName>
</protein>
<dbReference type="Proteomes" id="UP000663852">
    <property type="component" value="Unassembled WGS sequence"/>
</dbReference>
<accession>A0A813XH91</accession>
<evidence type="ECO:0000256" key="5">
    <source>
        <dbReference type="ARBA" id="ARBA00022801"/>
    </source>
</evidence>
<keyword evidence="5" id="KW-0378">Hydrolase</keyword>
<gene>
    <name evidence="8" type="ORF">EDS130_LOCUS8011</name>
</gene>
<evidence type="ECO:0000256" key="6">
    <source>
        <dbReference type="ARBA" id="ARBA00047512"/>
    </source>
</evidence>
<comment type="caution">
    <text evidence="8">The sequence shown here is derived from an EMBL/GenBank/DDBJ whole genome shotgun (WGS) entry which is preliminary data.</text>
</comment>
<sequence length="399" mass="46094">MIFTYLYLFMANFQYNDGIAYLVSFVQLNTLTSSLFISTHRFGILILLSVVKSMKSSSIEVIGHRGASGYLPEHTLPCKALAYGQGVDYLEQDVALSKDNVPIVIHDIYLDEISDVASVFPGRNRSDGRFYLIDFTLAEIKQLRASERFNHQTGNPIYPNRFPLHQSTFHLVTLAEELEFIAGLNKANLDNKRQVGAYVEIKNPSFHAMEDHRNMSEIVLEVLRKYNYSKRSDNIYLQCFDIDELKRIRSELRSDLKLVALLTDNRERDEYSKTDYTYWTSRIGMANLSTFVDAIGPHYAQLYEQGNTLQPSELYYEARKHKLLIHPYTFRSDVVPSLFATFDVMLQFFLDILRIDGLFTDQPDRVIRYIESTQKLNKAVKFHSFSFGIFILSIALITL</sequence>
<dbReference type="Gene3D" id="3.20.20.190">
    <property type="entry name" value="Phosphatidylinositol (PI) phosphodiesterase"/>
    <property type="match status" value="1"/>
</dbReference>
<keyword evidence="3" id="KW-0732">Signal</keyword>
<comment type="catalytic activity">
    <reaction evidence="6">
        <text>a sn-glycero-3-phosphodiester + H2O = an alcohol + sn-glycerol 3-phosphate + H(+)</text>
        <dbReference type="Rhea" id="RHEA:12969"/>
        <dbReference type="ChEBI" id="CHEBI:15377"/>
        <dbReference type="ChEBI" id="CHEBI:15378"/>
        <dbReference type="ChEBI" id="CHEBI:30879"/>
        <dbReference type="ChEBI" id="CHEBI:57597"/>
        <dbReference type="ChEBI" id="CHEBI:83408"/>
        <dbReference type="EC" id="3.1.4.46"/>
    </reaction>
</comment>